<organism evidence="1 2">
    <name type="scientific">Striga hermonthica</name>
    <name type="common">Purple witchweed</name>
    <name type="synonym">Buchnera hermonthica</name>
    <dbReference type="NCBI Taxonomy" id="68872"/>
    <lineage>
        <taxon>Eukaryota</taxon>
        <taxon>Viridiplantae</taxon>
        <taxon>Streptophyta</taxon>
        <taxon>Embryophyta</taxon>
        <taxon>Tracheophyta</taxon>
        <taxon>Spermatophyta</taxon>
        <taxon>Magnoliopsida</taxon>
        <taxon>eudicotyledons</taxon>
        <taxon>Gunneridae</taxon>
        <taxon>Pentapetalae</taxon>
        <taxon>asterids</taxon>
        <taxon>lamiids</taxon>
        <taxon>Lamiales</taxon>
        <taxon>Orobanchaceae</taxon>
        <taxon>Buchnereae</taxon>
        <taxon>Striga</taxon>
    </lineage>
</organism>
<dbReference type="EMBL" id="CACSLK010012531">
    <property type="protein sequence ID" value="CAA0815192.1"/>
    <property type="molecule type" value="Genomic_DNA"/>
</dbReference>
<keyword evidence="1" id="KW-0575">Peroxidase</keyword>
<keyword evidence="1" id="KW-0560">Oxidoreductase</keyword>
<name>A0A9N7R7E7_STRHE</name>
<evidence type="ECO:0000313" key="1">
    <source>
        <dbReference type="EMBL" id="CAA0815192.1"/>
    </source>
</evidence>
<accession>A0A9N7R7E7</accession>
<sequence>MRFITREMPWKFHIQILFEKEDKLLSVRDKCVSEAPTPTTDCSKRWTRSPRGQSWTAKWPKLIIPTLRCCSVRGSLTQEKYVVDQDAFLKDDVEAHAKLINLGAKFDTPKVLILLNDTCLTCSSAL</sequence>
<dbReference type="OrthoDB" id="1745424at2759"/>
<dbReference type="GO" id="GO:0004601">
    <property type="term" value="F:peroxidase activity"/>
    <property type="evidence" value="ECO:0007669"/>
    <property type="project" value="UniProtKB-KW"/>
</dbReference>
<evidence type="ECO:0000313" key="2">
    <source>
        <dbReference type="Proteomes" id="UP001153555"/>
    </source>
</evidence>
<reference evidence="1" key="1">
    <citation type="submission" date="2019-12" db="EMBL/GenBank/DDBJ databases">
        <authorList>
            <person name="Scholes J."/>
        </authorList>
    </citation>
    <scope>NUCLEOTIDE SEQUENCE</scope>
</reference>
<comment type="caution">
    <text evidence="1">The sequence shown here is derived from an EMBL/GenBank/DDBJ whole genome shotgun (WGS) entry which is preliminary data.</text>
</comment>
<dbReference type="AlphaFoldDB" id="A0A9N7R7E7"/>
<gene>
    <name evidence="1" type="ORF">SHERM_15231</name>
</gene>
<protein>
    <submittedName>
        <fullName evidence="1">L-ascorbate peroxidase S-chloroplastic/mitochondrial</fullName>
    </submittedName>
</protein>
<proteinExistence type="predicted"/>
<keyword evidence="2" id="KW-1185">Reference proteome</keyword>
<dbReference type="Proteomes" id="UP001153555">
    <property type="component" value="Unassembled WGS sequence"/>
</dbReference>